<dbReference type="SMART" id="SM00471">
    <property type="entry name" value="HDc"/>
    <property type="match status" value="1"/>
</dbReference>
<comment type="cofactor">
    <cofactor evidence="3">
        <name>a divalent metal cation</name>
        <dbReference type="ChEBI" id="CHEBI:60240"/>
    </cofactor>
    <text evidence="3">Binds 2 divalent metal cations per subunit. Site 1 may preferentially bind zinc ions, while site 2 has a preference for magnesium and/or manganese ions.</text>
</comment>
<dbReference type="GO" id="GO:0004114">
    <property type="term" value="F:3',5'-cyclic-nucleotide phosphodiesterase activity"/>
    <property type="evidence" value="ECO:0007669"/>
    <property type="project" value="InterPro"/>
</dbReference>
<organism evidence="6 7">
    <name type="scientific">Sanghuangporus baumii</name>
    <name type="common">Phellinus baumii</name>
    <dbReference type="NCBI Taxonomy" id="108892"/>
    <lineage>
        <taxon>Eukaryota</taxon>
        <taxon>Fungi</taxon>
        <taxon>Dikarya</taxon>
        <taxon>Basidiomycota</taxon>
        <taxon>Agaricomycotina</taxon>
        <taxon>Agaricomycetes</taxon>
        <taxon>Hymenochaetales</taxon>
        <taxon>Hymenochaetaceae</taxon>
        <taxon>Sanghuangporus</taxon>
    </lineage>
</organism>
<feature type="compositionally biased region" description="Polar residues" evidence="4">
    <location>
        <begin position="1"/>
        <end position="16"/>
    </location>
</feature>
<feature type="domain" description="PDEase" evidence="5">
    <location>
        <begin position="75"/>
        <end position="440"/>
    </location>
</feature>
<sequence length="725" mass="78543">MCVNHDGTSASSSANTDTREVAFDSRRRSVDVGGLALALGTASLGDDMEMGKGWGGWEESEPSGAMYAELLSDMYTETQNAVKQPVLCPLPSISPGTRQRLIDTLDDWHFEPHKLSDEEIIACTQLLFETLLRIEGMQQTVGVTLEQLTSFLLHLRQAYRATNSYHNFQHALDVFQATHMYLRSAGAVPPVAILHIPDSDPRSRWKPHDEIRATWIGILRKEDIFALCIAAIGHDVGHPGFNNMFMKNAQAPLSQVYDHKSALEQMHCAFLLPIMKRHGLAHLLAPSPSGTQSQFRRLLLDTVLATDMGVHSTFMQRFANLMEHPQKFNIVQARTLLCQALIKCADISNPSRPHTVSQHWSAALASEWASQALLERQLCLPVSVQDSDDPAIEANGQISFITLFCSPLLEITSLAVPEMKTFANQCATNCMLWRMRLSELNEQAEPNYPPVPYRAKSPSQPQNLLSIFPLSLPAHVLPHSRANSVIDSDSGAGSEAGSDRTRRISTGTDDGQSLTNVTANDGNQICSKGGNNGVQYAGSNPSSSRSASPSPFANSSYTFPPISDSKCAAPTISTNGINLPTPSSPAPPEISPTAETTSESTSPRSEYAPRSPGSSSGGPGSCTHSTAPSISSSYAVPESSIRTAYKLSVRKKKSFHRNSWTPSLVPTNATSTSHPPIPNVPSPLSVSSLRTLLAQRNVISSTNPLTAPMHTTNDASDNNVSTNRT</sequence>
<comment type="similarity">
    <text evidence="3">Belongs to the cyclic nucleotide phosphodiesterase family.</text>
</comment>
<proteinExistence type="inferred from homology"/>
<dbReference type="EC" id="3.1.4.-" evidence="3"/>
<comment type="caution">
    <text evidence="6">The sequence shown here is derived from an EMBL/GenBank/DDBJ whole genome shotgun (WGS) entry which is preliminary data.</text>
</comment>
<feature type="region of interest" description="Disordered" evidence="4">
    <location>
        <begin position="703"/>
        <end position="725"/>
    </location>
</feature>
<dbReference type="GO" id="GO:0007165">
    <property type="term" value="P:signal transduction"/>
    <property type="evidence" value="ECO:0007669"/>
    <property type="project" value="InterPro"/>
</dbReference>
<evidence type="ECO:0000256" key="2">
    <source>
        <dbReference type="ARBA" id="ARBA00022801"/>
    </source>
</evidence>
<feature type="region of interest" description="Disordered" evidence="4">
    <location>
        <begin position="483"/>
        <end position="552"/>
    </location>
</feature>
<dbReference type="OrthoDB" id="546632at2759"/>
<evidence type="ECO:0000256" key="1">
    <source>
        <dbReference type="ARBA" id="ARBA00022723"/>
    </source>
</evidence>
<name>A0A9Q5N243_SANBA</name>
<dbReference type="InterPro" id="IPR003607">
    <property type="entry name" value="HD/PDEase_dom"/>
</dbReference>
<gene>
    <name evidence="6" type="ORF">A7U60_g6306</name>
</gene>
<dbReference type="Proteomes" id="UP000757232">
    <property type="component" value="Unassembled WGS sequence"/>
</dbReference>
<feature type="region of interest" description="Disordered" evidence="4">
    <location>
        <begin position="568"/>
        <end position="635"/>
    </location>
</feature>
<accession>A0A9Q5N243</accession>
<dbReference type="PANTHER" id="PTHR11347">
    <property type="entry name" value="CYCLIC NUCLEOTIDE PHOSPHODIESTERASE"/>
    <property type="match status" value="1"/>
</dbReference>
<reference evidence="6" key="1">
    <citation type="submission" date="2016-06" db="EMBL/GenBank/DDBJ databases">
        <title>Draft Genome sequence of the fungus Inonotus baumii.</title>
        <authorList>
            <person name="Zhu H."/>
            <person name="Lin W."/>
        </authorList>
    </citation>
    <scope>NUCLEOTIDE SEQUENCE</scope>
    <source>
        <strain evidence="6">821</strain>
    </source>
</reference>
<feature type="compositionally biased region" description="Low complexity" evidence="4">
    <location>
        <begin position="539"/>
        <end position="552"/>
    </location>
</feature>
<keyword evidence="2 3" id="KW-0378">Hydrolase</keyword>
<protein>
    <recommendedName>
        <fullName evidence="3">Phosphodiesterase</fullName>
        <ecNumber evidence="3">3.1.4.-</ecNumber>
    </recommendedName>
</protein>
<evidence type="ECO:0000313" key="7">
    <source>
        <dbReference type="Proteomes" id="UP000757232"/>
    </source>
</evidence>
<feature type="compositionally biased region" description="Polar residues" evidence="4">
    <location>
        <begin position="504"/>
        <end position="526"/>
    </location>
</feature>
<dbReference type="GO" id="GO:0046872">
    <property type="term" value="F:metal ion binding"/>
    <property type="evidence" value="ECO:0007669"/>
    <property type="project" value="UniProtKB-KW"/>
</dbReference>
<evidence type="ECO:0000256" key="3">
    <source>
        <dbReference type="RuleBase" id="RU363067"/>
    </source>
</evidence>
<feature type="compositionally biased region" description="Polar residues" evidence="4">
    <location>
        <begin position="622"/>
        <end position="634"/>
    </location>
</feature>
<dbReference type="Pfam" id="PF00233">
    <property type="entry name" value="PDEase_I"/>
    <property type="match status" value="1"/>
</dbReference>
<dbReference type="AlphaFoldDB" id="A0A9Q5N243"/>
<dbReference type="InterPro" id="IPR023174">
    <property type="entry name" value="PDEase_CS"/>
</dbReference>
<dbReference type="InterPro" id="IPR002073">
    <property type="entry name" value="PDEase_catalytic_dom"/>
</dbReference>
<keyword evidence="1 3" id="KW-0479">Metal-binding</keyword>
<evidence type="ECO:0000313" key="6">
    <source>
        <dbReference type="EMBL" id="OCB86627.1"/>
    </source>
</evidence>
<dbReference type="PROSITE" id="PS00126">
    <property type="entry name" value="PDEASE_I_1"/>
    <property type="match status" value="1"/>
</dbReference>
<dbReference type="CDD" id="cd00077">
    <property type="entry name" value="HDc"/>
    <property type="match status" value="1"/>
</dbReference>
<dbReference type="PROSITE" id="PS51845">
    <property type="entry name" value="PDEASE_I_2"/>
    <property type="match status" value="1"/>
</dbReference>
<keyword evidence="7" id="KW-1185">Reference proteome</keyword>
<dbReference type="SUPFAM" id="SSF109604">
    <property type="entry name" value="HD-domain/PDEase-like"/>
    <property type="match status" value="1"/>
</dbReference>
<feature type="compositionally biased region" description="Low complexity" evidence="4">
    <location>
        <begin position="591"/>
        <end position="614"/>
    </location>
</feature>
<dbReference type="InterPro" id="IPR036971">
    <property type="entry name" value="PDEase_catalytic_dom_sf"/>
</dbReference>
<dbReference type="EMBL" id="LNZH02000200">
    <property type="protein sequence ID" value="OCB86627.1"/>
    <property type="molecule type" value="Genomic_DNA"/>
</dbReference>
<evidence type="ECO:0000256" key="4">
    <source>
        <dbReference type="SAM" id="MobiDB-lite"/>
    </source>
</evidence>
<evidence type="ECO:0000259" key="5">
    <source>
        <dbReference type="PROSITE" id="PS51845"/>
    </source>
</evidence>
<feature type="region of interest" description="Disordered" evidence="4">
    <location>
        <begin position="1"/>
        <end position="21"/>
    </location>
</feature>
<dbReference type="Gene3D" id="1.10.1300.10">
    <property type="entry name" value="3'5'-cyclic nucleotide phosphodiesterase, catalytic domain"/>
    <property type="match status" value="1"/>
</dbReference>
<feature type="compositionally biased region" description="Low complexity" evidence="4">
    <location>
        <begin position="487"/>
        <end position="496"/>
    </location>
</feature>